<dbReference type="Gene3D" id="3.50.50.60">
    <property type="entry name" value="FAD/NAD(P)-binding domain"/>
    <property type="match status" value="1"/>
</dbReference>
<dbReference type="PANTHER" id="PTHR13847">
    <property type="entry name" value="SARCOSINE DEHYDROGENASE-RELATED"/>
    <property type="match status" value="1"/>
</dbReference>
<dbReference type="SUPFAM" id="SSF51905">
    <property type="entry name" value="FAD/NAD(P)-binding domain"/>
    <property type="match status" value="1"/>
</dbReference>
<dbReference type="InterPro" id="IPR006076">
    <property type="entry name" value="FAD-dep_OxRdtase"/>
</dbReference>
<organism evidence="2 3">
    <name type="scientific">Haloechinothrix aidingensis</name>
    <dbReference type="NCBI Taxonomy" id="2752311"/>
    <lineage>
        <taxon>Bacteria</taxon>
        <taxon>Bacillati</taxon>
        <taxon>Actinomycetota</taxon>
        <taxon>Actinomycetes</taxon>
        <taxon>Pseudonocardiales</taxon>
        <taxon>Pseudonocardiaceae</taxon>
        <taxon>Haloechinothrix</taxon>
    </lineage>
</organism>
<dbReference type="AlphaFoldDB" id="A0A838ABI4"/>
<accession>A0A838ABI4</accession>
<comment type="caution">
    <text evidence="2">The sequence shown here is derived from an EMBL/GenBank/DDBJ whole genome shotgun (WGS) entry which is preliminary data.</text>
</comment>
<keyword evidence="3" id="KW-1185">Reference proteome</keyword>
<sequence length="471" mass="51947">MTTDRATAAWADAKPAAFWLDPDVPGHEPGPEAPALTGSTTADLVVVGGGYSGLWTALLAKERDPDRDVLLLEAGTVGWAASGRNGGFCAASLTHGFANGAARWPGEIDELERLGMANLDAIEDTVRRYGIDCEFERTGELLVATTRWQADELAASAEEIRRRGGTAEVLDAERTRGMVDSPTYLAGLYERDEVAMLHPAKLAWGLRDACRELGVRLHERSRVRTLSGRGPDLVVQTAEATVRARRVAWAAGAFPGPLRRLRHYLAPVYDYALVTEPLTDKQLETIGWRGRHGISDAGNLFHYYRLTADNRILWGGYDIVHHLGGRIRPEFDQRPATFTRLAEHFFRTFPQLDGLRFTHRWGGVIDTCSRFSPFFGTAHGGRLAYAAGYTGLGVGATRFGAQVMLDKLDGARTERTRLEMVRRKPLPFPPEPVRSAGIWATLRASEAADRNDGKRNLWLRTLDRIGLGFTS</sequence>
<dbReference type="GO" id="GO:0005737">
    <property type="term" value="C:cytoplasm"/>
    <property type="evidence" value="ECO:0007669"/>
    <property type="project" value="TreeGrafter"/>
</dbReference>
<feature type="domain" description="FAD dependent oxidoreductase" evidence="1">
    <location>
        <begin position="43"/>
        <end position="403"/>
    </location>
</feature>
<evidence type="ECO:0000313" key="2">
    <source>
        <dbReference type="EMBL" id="MBA0126591.1"/>
    </source>
</evidence>
<gene>
    <name evidence="2" type="ORF">H0B56_13650</name>
</gene>
<reference evidence="2 3" key="1">
    <citation type="submission" date="2020-07" db="EMBL/GenBank/DDBJ databases">
        <title>Genome of Haloechinothrix sp.</title>
        <authorList>
            <person name="Tang S.-K."/>
            <person name="Yang L."/>
            <person name="Zhu W.-Y."/>
        </authorList>
    </citation>
    <scope>NUCLEOTIDE SEQUENCE [LARGE SCALE GENOMIC DNA]</scope>
    <source>
        <strain evidence="2 3">YIM 98757</strain>
    </source>
</reference>
<name>A0A838ABI4_9PSEU</name>
<evidence type="ECO:0000259" key="1">
    <source>
        <dbReference type="Pfam" id="PF01266"/>
    </source>
</evidence>
<evidence type="ECO:0000313" key="3">
    <source>
        <dbReference type="Proteomes" id="UP000582974"/>
    </source>
</evidence>
<protein>
    <submittedName>
        <fullName evidence="2">FAD-dependent oxidoreductase</fullName>
    </submittedName>
</protein>
<dbReference type="EMBL" id="JACCKD010000004">
    <property type="protein sequence ID" value="MBA0126591.1"/>
    <property type="molecule type" value="Genomic_DNA"/>
</dbReference>
<dbReference type="PANTHER" id="PTHR13847:SF281">
    <property type="entry name" value="FAD DEPENDENT OXIDOREDUCTASE DOMAIN-CONTAINING PROTEIN"/>
    <property type="match status" value="1"/>
</dbReference>
<dbReference type="RefSeq" id="WP_180893400.1">
    <property type="nucleotide sequence ID" value="NZ_JACCKD010000004.1"/>
</dbReference>
<dbReference type="Proteomes" id="UP000582974">
    <property type="component" value="Unassembled WGS sequence"/>
</dbReference>
<dbReference type="Pfam" id="PF01266">
    <property type="entry name" value="DAO"/>
    <property type="match status" value="1"/>
</dbReference>
<dbReference type="Gene3D" id="3.30.9.10">
    <property type="entry name" value="D-Amino Acid Oxidase, subunit A, domain 2"/>
    <property type="match status" value="1"/>
</dbReference>
<proteinExistence type="predicted"/>
<dbReference type="InterPro" id="IPR036188">
    <property type="entry name" value="FAD/NAD-bd_sf"/>
</dbReference>